<dbReference type="SUPFAM" id="SSF46785">
    <property type="entry name" value="Winged helix' DNA-binding domain"/>
    <property type="match status" value="1"/>
</dbReference>
<dbReference type="EMBL" id="JAHBAY010000019">
    <property type="protein sequence ID" value="MBT0773646.1"/>
    <property type="molecule type" value="Genomic_DNA"/>
</dbReference>
<name>A0ABS5TS87_9ACTN</name>
<evidence type="ECO:0000313" key="3">
    <source>
        <dbReference type="Proteomes" id="UP001197247"/>
    </source>
</evidence>
<evidence type="ECO:0000313" key="2">
    <source>
        <dbReference type="EMBL" id="MBT0773646.1"/>
    </source>
</evidence>
<dbReference type="Proteomes" id="UP001197247">
    <property type="component" value="Unassembled WGS sequence"/>
</dbReference>
<dbReference type="PRINTS" id="PR00598">
    <property type="entry name" value="HTHMARR"/>
</dbReference>
<dbReference type="InterPro" id="IPR000835">
    <property type="entry name" value="HTH_MarR-typ"/>
</dbReference>
<evidence type="ECO:0000259" key="1">
    <source>
        <dbReference type="PROSITE" id="PS50995"/>
    </source>
</evidence>
<proteinExistence type="predicted"/>
<organism evidence="2 3">
    <name type="scientific">Kineosporia corallincola</name>
    <dbReference type="NCBI Taxonomy" id="2835133"/>
    <lineage>
        <taxon>Bacteria</taxon>
        <taxon>Bacillati</taxon>
        <taxon>Actinomycetota</taxon>
        <taxon>Actinomycetes</taxon>
        <taxon>Kineosporiales</taxon>
        <taxon>Kineosporiaceae</taxon>
        <taxon>Kineosporia</taxon>
    </lineage>
</organism>
<keyword evidence="3" id="KW-1185">Reference proteome</keyword>
<dbReference type="InterPro" id="IPR039422">
    <property type="entry name" value="MarR/SlyA-like"/>
</dbReference>
<reference evidence="2 3" key="1">
    <citation type="submission" date="2021-05" db="EMBL/GenBank/DDBJ databases">
        <title>Kineosporia and Streptomyces sp. nov. two new marine actinobacteria isolated from Coral.</title>
        <authorList>
            <person name="Buangrab K."/>
            <person name="Sutthacheep M."/>
            <person name="Yeemin T."/>
            <person name="Harunari E."/>
            <person name="Igarashi Y."/>
            <person name="Kanchanasin P."/>
            <person name="Tanasupawat S."/>
            <person name="Phongsopitanun W."/>
        </authorList>
    </citation>
    <scope>NUCLEOTIDE SEQUENCE [LARGE SCALE GENOMIC DNA]</scope>
    <source>
        <strain evidence="2 3">J2-2</strain>
    </source>
</reference>
<accession>A0ABS5TS87</accession>
<dbReference type="InterPro" id="IPR036390">
    <property type="entry name" value="WH_DNA-bd_sf"/>
</dbReference>
<dbReference type="PANTHER" id="PTHR33164">
    <property type="entry name" value="TRANSCRIPTIONAL REGULATOR, MARR FAMILY"/>
    <property type="match status" value="1"/>
</dbReference>
<feature type="domain" description="HTH marR-type" evidence="1">
    <location>
        <begin position="1"/>
        <end position="78"/>
    </location>
</feature>
<gene>
    <name evidence="2" type="ORF">KIH74_32175</name>
</gene>
<dbReference type="Gene3D" id="1.10.10.10">
    <property type="entry name" value="Winged helix-like DNA-binding domain superfamily/Winged helix DNA-binding domain"/>
    <property type="match status" value="1"/>
</dbReference>
<dbReference type="InterPro" id="IPR036388">
    <property type="entry name" value="WH-like_DNA-bd_sf"/>
</dbReference>
<dbReference type="RefSeq" id="WP_214160187.1">
    <property type="nucleotide sequence ID" value="NZ_JAHBAY010000019.1"/>
</dbReference>
<protein>
    <recommendedName>
        <fullName evidence="1">HTH marR-type domain-containing protein</fullName>
    </recommendedName>
</protein>
<comment type="caution">
    <text evidence="2">The sequence shown here is derived from an EMBL/GenBank/DDBJ whole genome shotgun (WGS) entry which is preliminary data.</text>
</comment>
<sequence length="95" mass="10472">MPRSTTNQLVDRIERRGLVRRGSPETDRRVILLRVTPQGKQVAESLYADVSRRLPDVADALRPQDQQALRALAVQITDRHMPGPGSGDGSLSVVC</sequence>
<dbReference type="PANTHER" id="PTHR33164:SF107">
    <property type="entry name" value="TRANSCRIPTIONAL REGULATORY PROTEIN"/>
    <property type="match status" value="1"/>
</dbReference>
<dbReference type="PROSITE" id="PS50995">
    <property type="entry name" value="HTH_MARR_2"/>
    <property type="match status" value="1"/>
</dbReference>